<accession>A0ABD1FCS5</accession>
<feature type="compositionally biased region" description="Basic and acidic residues" evidence="1">
    <location>
        <begin position="46"/>
        <end position="60"/>
    </location>
</feature>
<evidence type="ECO:0000256" key="1">
    <source>
        <dbReference type="SAM" id="MobiDB-lite"/>
    </source>
</evidence>
<evidence type="ECO:0000313" key="3">
    <source>
        <dbReference type="Proteomes" id="UP001566132"/>
    </source>
</evidence>
<feature type="region of interest" description="Disordered" evidence="1">
    <location>
        <begin position="1"/>
        <end position="60"/>
    </location>
</feature>
<name>A0ABD1FCS5_HYPHA</name>
<dbReference type="AlphaFoldDB" id="A0ABD1FCS5"/>
<feature type="compositionally biased region" description="Basic and acidic residues" evidence="1">
    <location>
        <begin position="11"/>
        <end position="22"/>
    </location>
</feature>
<dbReference type="EMBL" id="JBDJPC010000001">
    <property type="protein sequence ID" value="KAL1516398.1"/>
    <property type="molecule type" value="Genomic_DNA"/>
</dbReference>
<protein>
    <submittedName>
        <fullName evidence="2">Uncharacterized protein</fullName>
    </submittedName>
</protein>
<proteinExistence type="predicted"/>
<feature type="compositionally biased region" description="Low complexity" evidence="1">
    <location>
        <begin position="35"/>
        <end position="44"/>
    </location>
</feature>
<comment type="caution">
    <text evidence="2">The sequence shown here is derived from an EMBL/GenBank/DDBJ whole genome shotgun (WGS) entry which is preliminary data.</text>
</comment>
<keyword evidence="3" id="KW-1185">Reference proteome</keyword>
<sequence length="172" mass="19348">MMYPGSTQESESDHASKNDTYNKPKTRKKVRKKNSTPSTPSSSTAETKRPALDRSDTENNVMHDIDTKSNEATIQPNTAHKRNLLTFQFTYTIPTYSSTTRIQLTTEWARHSSNTQDISIKKHDHFLLKTNNPQASATLLQLQRQNLISAYNSTAIAIPTQPKPAQASTNKE</sequence>
<feature type="compositionally biased region" description="Basic residues" evidence="1">
    <location>
        <begin position="24"/>
        <end position="34"/>
    </location>
</feature>
<dbReference type="Proteomes" id="UP001566132">
    <property type="component" value="Unassembled WGS sequence"/>
</dbReference>
<evidence type="ECO:0000313" key="2">
    <source>
        <dbReference type="EMBL" id="KAL1516398.1"/>
    </source>
</evidence>
<gene>
    <name evidence="2" type="ORF">ABEB36_000316</name>
</gene>
<organism evidence="2 3">
    <name type="scientific">Hypothenemus hampei</name>
    <name type="common">Coffee berry borer</name>
    <dbReference type="NCBI Taxonomy" id="57062"/>
    <lineage>
        <taxon>Eukaryota</taxon>
        <taxon>Metazoa</taxon>
        <taxon>Ecdysozoa</taxon>
        <taxon>Arthropoda</taxon>
        <taxon>Hexapoda</taxon>
        <taxon>Insecta</taxon>
        <taxon>Pterygota</taxon>
        <taxon>Neoptera</taxon>
        <taxon>Endopterygota</taxon>
        <taxon>Coleoptera</taxon>
        <taxon>Polyphaga</taxon>
        <taxon>Cucujiformia</taxon>
        <taxon>Curculionidae</taxon>
        <taxon>Scolytinae</taxon>
        <taxon>Hypothenemus</taxon>
    </lineage>
</organism>
<reference evidence="2 3" key="1">
    <citation type="submission" date="2024-05" db="EMBL/GenBank/DDBJ databases">
        <title>Genetic variation in Jamaican populations of the coffee berry borer (Hypothenemus hampei).</title>
        <authorList>
            <person name="Errbii M."/>
            <person name="Myrie A."/>
        </authorList>
    </citation>
    <scope>NUCLEOTIDE SEQUENCE [LARGE SCALE GENOMIC DNA]</scope>
    <source>
        <strain evidence="2">JA-Hopewell-2020-01-JO</strain>
        <tissue evidence="2">Whole body</tissue>
    </source>
</reference>